<reference evidence="2 3" key="1">
    <citation type="submission" date="2020-04" db="EMBL/GenBank/DDBJ databases">
        <title>Plant Genome Project.</title>
        <authorList>
            <person name="Zhang R.-G."/>
        </authorList>
    </citation>
    <scope>NUCLEOTIDE SEQUENCE [LARGE SCALE GENOMIC DNA]</scope>
    <source>
        <strain evidence="2">YNK0</strain>
        <tissue evidence="2">Leaf</tissue>
    </source>
</reference>
<protein>
    <recommendedName>
        <fullName evidence="1">Alpha 1,4-glycosyltransferase domain-containing protein</fullName>
    </recommendedName>
</protein>
<dbReference type="Pfam" id="PF04488">
    <property type="entry name" value="Gly_transf_sug"/>
    <property type="match status" value="1"/>
</dbReference>
<dbReference type="OrthoDB" id="409543at2759"/>
<dbReference type="InterPro" id="IPR007577">
    <property type="entry name" value="GlycoTrfase_DXD_sugar-bd_CS"/>
</dbReference>
<dbReference type="Pfam" id="PF04572">
    <property type="entry name" value="Gb3_synth"/>
    <property type="match status" value="1"/>
</dbReference>
<evidence type="ECO:0000313" key="2">
    <source>
        <dbReference type="EMBL" id="KAF8409300.1"/>
    </source>
</evidence>
<feature type="domain" description="Alpha 1,4-glycosyltransferase" evidence="1">
    <location>
        <begin position="425"/>
        <end position="549"/>
    </location>
</feature>
<keyword evidence="3" id="KW-1185">Reference proteome</keyword>
<name>A0A834ZPB9_TETSI</name>
<dbReference type="PANTHER" id="PTHR46781:SF5">
    <property type="entry name" value="ALPHA 1,4-GLYCOSYLTRANSFERASE FAMILY PROTEIN"/>
    <property type="match status" value="1"/>
</dbReference>
<dbReference type="OMA" id="EPLHEMR"/>
<dbReference type="EMBL" id="JABCRI010000003">
    <property type="protein sequence ID" value="KAF8409300.1"/>
    <property type="molecule type" value="Genomic_DNA"/>
</dbReference>
<comment type="caution">
    <text evidence="2">The sequence shown here is derived from an EMBL/GenBank/DDBJ whole genome shotgun (WGS) entry which is preliminary data.</text>
</comment>
<proteinExistence type="predicted"/>
<dbReference type="AlphaFoldDB" id="A0A834ZPB9"/>
<dbReference type="Proteomes" id="UP000655225">
    <property type="component" value="Unassembled WGS sequence"/>
</dbReference>
<dbReference type="InterPro" id="IPR007652">
    <property type="entry name" value="A1-4-GlycosylTfrase_dom"/>
</dbReference>
<dbReference type="PANTHER" id="PTHR46781">
    <property type="entry name" value="ALPHA 1,4-GLYCOSYLTRANSFERASE FAMILY PROTEIN"/>
    <property type="match status" value="1"/>
</dbReference>
<dbReference type="InterPro" id="IPR029044">
    <property type="entry name" value="Nucleotide-diphossugar_trans"/>
</dbReference>
<dbReference type="SUPFAM" id="SSF53448">
    <property type="entry name" value="Nucleotide-diphospho-sugar transferases"/>
    <property type="match status" value="1"/>
</dbReference>
<evidence type="ECO:0000313" key="3">
    <source>
        <dbReference type="Proteomes" id="UP000655225"/>
    </source>
</evidence>
<evidence type="ECO:0000259" key="1">
    <source>
        <dbReference type="Pfam" id="PF04572"/>
    </source>
</evidence>
<gene>
    <name evidence="2" type="ORF">HHK36_005374</name>
</gene>
<organism evidence="2 3">
    <name type="scientific">Tetracentron sinense</name>
    <name type="common">Spur-leaf</name>
    <dbReference type="NCBI Taxonomy" id="13715"/>
    <lineage>
        <taxon>Eukaryota</taxon>
        <taxon>Viridiplantae</taxon>
        <taxon>Streptophyta</taxon>
        <taxon>Embryophyta</taxon>
        <taxon>Tracheophyta</taxon>
        <taxon>Spermatophyta</taxon>
        <taxon>Magnoliopsida</taxon>
        <taxon>Trochodendrales</taxon>
        <taxon>Trochodendraceae</taxon>
        <taxon>Tetracentron</taxon>
    </lineage>
</organism>
<dbReference type="InterPro" id="IPR044789">
    <property type="entry name" value="Put_A1-4-GlycosylTfrase_plant"/>
</dbReference>
<dbReference type="Gene3D" id="3.90.550.20">
    <property type="match status" value="1"/>
</dbReference>
<sequence>MSRQPKEKDSKAVRLAEMNRKNRAENFKNASEMKPVNTSLKAGEAGYDPFSRRWTRSMNYYVSKAGGGDETAASTNGDAAVVLAGPGGSNGPRVTAAVEAGMVATVAALEAAADAGKLVDTSAPVDQGTESNSLHNFELPISLAGLQMFGGAQGAHLGFMVRKQRIEAMIGCRVAENDGRRHALTLTVSDYKRRRVKEEIPPSKLKIHLPLLQKSDSSVLPLNISSTHTRRQLRENSPKFKILQSTALSRRFSARVKEFFSGDSSKSSCKVRFFMTWISSLDSFSYRELFTVESLFKSHPNACLLIVSNSMDSIRGTQLLRPFLDQGFRVTAISPDFDYIFKNTLAEAWFDQLRKGNIDPGEVSLGQNLSNLLRLSVLYKFGGIYLDTDVIVLKSFSKLRNAIGAQTVDLENGNWSRLNNAVMIFDKKHPLLFKFIEEFALTFNGNKWGHNGPYLVSRVVSRVSGRPGFNFTVLPPPAFYPVDWSRIRGLFLGPKDGDHSKWLLAKLGHIRNQSFAVHLWNRQSRKLKIEEGSIIRRIMLDCCVLCNSSMTAL</sequence>
<accession>A0A834ZPB9</accession>